<evidence type="ECO:0000256" key="2">
    <source>
        <dbReference type="ARBA" id="ARBA00012502"/>
    </source>
</evidence>
<dbReference type="Gene3D" id="3.30.1060.10">
    <property type="entry name" value="Peptide methionine sulphoxide reductase MsrA"/>
    <property type="match status" value="1"/>
</dbReference>
<dbReference type="OrthoDB" id="77405at2759"/>
<dbReference type="RefSeq" id="XP_001418218.1">
    <property type="nucleotide sequence ID" value="XM_001418181.1"/>
</dbReference>
<feature type="region of interest" description="Disordered" evidence="8">
    <location>
        <begin position="67"/>
        <end position="96"/>
    </location>
</feature>
<dbReference type="HOGENOM" id="CLU_988299_0_0_1"/>
<evidence type="ECO:0000256" key="3">
    <source>
        <dbReference type="ARBA" id="ARBA00023002"/>
    </source>
</evidence>
<evidence type="ECO:0000313" key="11">
    <source>
        <dbReference type="Proteomes" id="UP000001568"/>
    </source>
</evidence>
<comment type="catalytic activity">
    <reaction evidence="7">
        <text>[thioredoxin]-disulfide + L-methionine + H2O = L-methionine (S)-S-oxide + [thioredoxin]-dithiol</text>
        <dbReference type="Rhea" id="RHEA:19993"/>
        <dbReference type="Rhea" id="RHEA-COMP:10698"/>
        <dbReference type="Rhea" id="RHEA-COMP:10700"/>
        <dbReference type="ChEBI" id="CHEBI:15377"/>
        <dbReference type="ChEBI" id="CHEBI:29950"/>
        <dbReference type="ChEBI" id="CHEBI:50058"/>
        <dbReference type="ChEBI" id="CHEBI:57844"/>
        <dbReference type="ChEBI" id="CHEBI:58772"/>
        <dbReference type="EC" id="1.8.4.11"/>
    </reaction>
</comment>
<dbReference type="EMBL" id="CP000586">
    <property type="protein sequence ID" value="ABO96511.1"/>
    <property type="molecule type" value="Genomic_DNA"/>
</dbReference>
<dbReference type="GeneID" id="5002316"/>
<name>A4RYT6_OSTLU</name>
<evidence type="ECO:0000256" key="4">
    <source>
        <dbReference type="ARBA" id="ARBA00030273"/>
    </source>
</evidence>
<dbReference type="GO" id="GO:0005737">
    <property type="term" value="C:cytoplasm"/>
    <property type="evidence" value="ECO:0007669"/>
    <property type="project" value="TreeGrafter"/>
</dbReference>
<dbReference type="KEGG" id="olu:OSTLU_92885"/>
<sequence length="282" mass="30864">MTTPRARTERREGSPRPSTAQSEANQRTPHGGRALSEAYFATGATAFLERALTRRTGAHAATTVGTFHRGKRGKGGVRRRLGGATTSTVGDARGHGGGAREVVRVRWDPENPYAATFGELLDVFWDSHDPTHAPIDDLHASVVFVTSESQREETLRSIEQKTDAYRDADVLTRMESAVDYRFTEAPERFQRRLQRASEDEGSREGSMRNGGSARSSMDERGSPNGSTSEASQSTDAPQRTRTLLGSVNATLHWAVDWTKVIAVHGAAYLVRGGAENERKTPR</sequence>
<dbReference type="InterPro" id="IPR050162">
    <property type="entry name" value="MsrA_MetSO_reductase"/>
</dbReference>
<evidence type="ECO:0000256" key="5">
    <source>
        <dbReference type="ARBA" id="ARBA00030643"/>
    </source>
</evidence>
<proteinExistence type="inferred from homology"/>
<protein>
    <recommendedName>
        <fullName evidence="2">peptide-methionine (S)-S-oxide reductase</fullName>
        <ecNumber evidence="2">1.8.4.11</ecNumber>
    </recommendedName>
    <alternativeName>
        <fullName evidence="5">Peptide-methionine (S)-S-oxide reductase</fullName>
    </alternativeName>
    <alternativeName>
        <fullName evidence="4">Protein-methionine-S-oxide reductase</fullName>
    </alternativeName>
</protein>
<keyword evidence="11" id="KW-1185">Reference proteome</keyword>
<organism evidence="10 11">
    <name type="scientific">Ostreococcus lucimarinus (strain CCE9901)</name>
    <dbReference type="NCBI Taxonomy" id="436017"/>
    <lineage>
        <taxon>Eukaryota</taxon>
        <taxon>Viridiplantae</taxon>
        <taxon>Chlorophyta</taxon>
        <taxon>Mamiellophyceae</taxon>
        <taxon>Mamiellales</taxon>
        <taxon>Bathycoccaceae</taxon>
        <taxon>Ostreococcus</taxon>
    </lineage>
</organism>
<dbReference type="GO" id="GO:0008113">
    <property type="term" value="F:peptide-methionine (S)-S-oxide reductase activity"/>
    <property type="evidence" value="ECO:0007669"/>
    <property type="project" value="UniProtKB-EC"/>
</dbReference>
<dbReference type="InterPro" id="IPR036509">
    <property type="entry name" value="Met_Sox_Rdtase_MsrA_sf"/>
</dbReference>
<reference evidence="10 11" key="1">
    <citation type="journal article" date="2007" name="Proc. Natl. Acad. Sci. U.S.A.">
        <title>The tiny eukaryote Ostreococcus provides genomic insights into the paradox of plankton speciation.</title>
        <authorList>
            <person name="Palenik B."/>
            <person name="Grimwood J."/>
            <person name="Aerts A."/>
            <person name="Rouze P."/>
            <person name="Salamov A."/>
            <person name="Putnam N."/>
            <person name="Dupont C."/>
            <person name="Jorgensen R."/>
            <person name="Derelle E."/>
            <person name="Rombauts S."/>
            <person name="Zhou K."/>
            <person name="Otillar R."/>
            <person name="Merchant S.S."/>
            <person name="Podell S."/>
            <person name="Gaasterland T."/>
            <person name="Napoli C."/>
            <person name="Gendler K."/>
            <person name="Manuell A."/>
            <person name="Tai V."/>
            <person name="Vallon O."/>
            <person name="Piganeau G."/>
            <person name="Jancek S."/>
            <person name="Heijde M."/>
            <person name="Jabbari K."/>
            <person name="Bowler C."/>
            <person name="Lohr M."/>
            <person name="Robbens S."/>
            <person name="Werner G."/>
            <person name="Dubchak I."/>
            <person name="Pazour G.J."/>
            <person name="Ren Q."/>
            <person name="Paulsen I."/>
            <person name="Delwiche C."/>
            <person name="Schmutz J."/>
            <person name="Rokhsar D."/>
            <person name="Van de Peer Y."/>
            <person name="Moreau H."/>
            <person name="Grigoriev I.V."/>
        </authorList>
    </citation>
    <scope>NUCLEOTIDE SEQUENCE [LARGE SCALE GENOMIC DNA]</scope>
    <source>
        <strain evidence="10 11">CCE9901</strain>
    </source>
</reference>
<feature type="compositionally biased region" description="Basic and acidic residues" evidence="8">
    <location>
        <begin position="1"/>
        <end position="14"/>
    </location>
</feature>
<feature type="compositionally biased region" description="Basic and acidic residues" evidence="8">
    <location>
        <begin position="193"/>
        <end position="206"/>
    </location>
</feature>
<dbReference type="PANTHER" id="PTHR42799:SF2">
    <property type="entry name" value="MITOCHONDRIAL PEPTIDE METHIONINE SULFOXIDE REDUCTASE"/>
    <property type="match status" value="1"/>
</dbReference>
<feature type="compositionally biased region" description="Polar residues" evidence="8">
    <location>
        <begin position="223"/>
        <end position="239"/>
    </location>
</feature>
<evidence type="ECO:0000259" key="9">
    <source>
        <dbReference type="Pfam" id="PF01625"/>
    </source>
</evidence>
<evidence type="ECO:0000313" key="10">
    <source>
        <dbReference type="EMBL" id="ABO96511.1"/>
    </source>
</evidence>
<feature type="domain" description="Peptide methionine sulphoxide reductase MsrA" evidence="9">
    <location>
        <begin position="96"/>
        <end position="196"/>
    </location>
</feature>
<feature type="compositionally biased region" description="Basic residues" evidence="8">
    <location>
        <begin position="68"/>
        <end position="81"/>
    </location>
</feature>
<dbReference type="EC" id="1.8.4.11" evidence="2"/>
<comment type="catalytic activity">
    <reaction evidence="6">
        <text>L-methionyl-[protein] + [thioredoxin]-disulfide + H2O = L-methionyl-(S)-S-oxide-[protein] + [thioredoxin]-dithiol</text>
        <dbReference type="Rhea" id="RHEA:14217"/>
        <dbReference type="Rhea" id="RHEA-COMP:10698"/>
        <dbReference type="Rhea" id="RHEA-COMP:10700"/>
        <dbReference type="Rhea" id="RHEA-COMP:12313"/>
        <dbReference type="Rhea" id="RHEA-COMP:12315"/>
        <dbReference type="ChEBI" id="CHEBI:15377"/>
        <dbReference type="ChEBI" id="CHEBI:16044"/>
        <dbReference type="ChEBI" id="CHEBI:29950"/>
        <dbReference type="ChEBI" id="CHEBI:44120"/>
        <dbReference type="ChEBI" id="CHEBI:50058"/>
        <dbReference type="EC" id="1.8.4.11"/>
    </reaction>
</comment>
<evidence type="ECO:0000256" key="7">
    <source>
        <dbReference type="ARBA" id="ARBA00048782"/>
    </source>
</evidence>
<dbReference type="AlphaFoldDB" id="A4RYT6"/>
<feature type="compositionally biased region" description="Polar residues" evidence="8">
    <location>
        <begin position="16"/>
        <end position="28"/>
    </location>
</feature>
<dbReference type="Proteomes" id="UP000001568">
    <property type="component" value="Chromosome 6"/>
</dbReference>
<dbReference type="GO" id="GO:0034599">
    <property type="term" value="P:cellular response to oxidative stress"/>
    <property type="evidence" value="ECO:0007669"/>
    <property type="project" value="TreeGrafter"/>
</dbReference>
<dbReference type="Gramene" id="ABO96511">
    <property type="protein sequence ID" value="ABO96511"/>
    <property type="gene ID" value="OSTLU_92885"/>
</dbReference>
<comment type="similarity">
    <text evidence="1">Belongs to the MsrA Met sulfoxide reductase family.</text>
</comment>
<feature type="region of interest" description="Disordered" evidence="8">
    <location>
        <begin position="193"/>
        <end position="239"/>
    </location>
</feature>
<accession>A4RYT6</accession>
<dbReference type="InterPro" id="IPR002569">
    <property type="entry name" value="Met_Sox_Rdtase_MsrA_dom"/>
</dbReference>
<dbReference type="SUPFAM" id="SSF55068">
    <property type="entry name" value="Peptide methionine sulfoxide reductase"/>
    <property type="match status" value="1"/>
</dbReference>
<keyword evidence="3" id="KW-0560">Oxidoreductase</keyword>
<dbReference type="Pfam" id="PF01625">
    <property type="entry name" value="PMSR"/>
    <property type="match status" value="1"/>
</dbReference>
<gene>
    <name evidence="10" type="ORF">OSTLU_92885</name>
</gene>
<dbReference type="PANTHER" id="PTHR42799">
    <property type="entry name" value="MITOCHONDRIAL PEPTIDE METHIONINE SULFOXIDE REDUCTASE"/>
    <property type="match status" value="1"/>
</dbReference>
<evidence type="ECO:0000256" key="1">
    <source>
        <dbReference type="ARBA" id="ARBA00005591"/>
    </source>
</evidence>
<evidence type="ECO:0000256" key="6">
    <source>
        <dbReference type="ARBA" id="ARBA00047806"/>
    </source>
</evidence>
<feature type="region of interest" description="Disordered" evidence="8">
    <location>
        <begin position="1"/>
        <end position="32"/>
    </location>
</feature>
<evidence type="ECO:0000256" key="8">
    <source>
        <dbReference type="SAM" id="MobiDB-lite"/>
    </source>
</evidence>